<dbReference type="InterPro" id="IPR020846">
    <property type="entry name" value="MFS_dom"/>
</dbReference>
<dbReference type="KEGG" id="elim:B2M23_18565"/>
<reference evidence="10" key="1">
    <citation type="journal article" date="2017" name="Sci. Rep.">
        <title>Determination of the Genome and Primary Transcriptome of Syngas Fermenting Eubacterium limosum ATCC 8486.</title>
        <authorList>
            <person name="Song Y."/>
            <person name="Shin J."/>
            <person name="Jeong Y."/>
            <person name="Jin S."/>
            <person name="Lee J.K."/>
            <person name="Kim D.R."/>
            <person name="Kim S.C."/>
            <person name="Cho S."/>
            <person name="Cho B.K."/>
        </authorList>
    </citation>
    <scope>NUCLEOTIDE SEQUENCE [LARGE SCALE GENOMIC DNA]</scope>
    <source>
        <strain evidence="10">ATCC 8486</strain>
    </source>
</reference>
<feature type="transmembrane region" description="Helical" evidence="7">
    <location>
        <begin position="47"/>
        <end position="70"/>
    </location>
</feature>
<dbReference type="Gene3D" id="1.20.1250.20">
    <property type="entry name" value="MFS general substrate transporter like domains"/>
    <property type="match status" value="1"/>
</dbReference>
<dbReference type="GO" id="GO:0005886">
    <property type="term" value="C:plasma membrane"/>
    <property type="evidence" value="ECO:0007669"/>
    <property type="project" value="UniProtKB-SubCell"/>
</dbReference>
<gene>
    <name evidence="9" type="ORF">B2M23_18565</name>
</gene>
<evidence type="ECO:0000256" key="1">
    <source>
        <dbReference type="ARBA" id="ARBA00004651"/>
    </source>
</evidence>
<dbReference type="AlphaFoldDB" id="A0AAC9QX78"/>
<keyword evidence="3" id="KW-1003">Cell membrane</keyword>
<proteinExistence type="predicted"/>
<evidence type="ECO:0000259" key="8">
    <source>
        <dbReference type="PROSITE" id="PS50850"/>
    </source>
</evidence>
<protein>
    <submittedName>
        <fullName evidence="9">MFS transporter</fullName>
    </submittedName>
</protein>
<keyword evidence="5 7" id="KW-1133">Transmembrane helix</keyword>
<evidence type="ECO:0000256" key="7">
    <source>
        <dbReference type="SAM" id="Phobius"/>
    </source>
</evidence>
<dbReference type="GO" id="GO:0022857">
    <property type="term" value="F:transmembrane transporter activity"/>
    <property type="evidence" value="ECO:0007669"/>
    <property type="project" value="InterPro"/>
</dbReference>
<evidence type="ECO:0000256" key="3">
    <source>
        <dbReference type="ARBA" id="ARBA00022475"/>
    </source>
</evidence>
<feature type="transmembrane region" description="Helical" evidence="7">
    <location>
        <begin position="108"/>
        <end position="128"/>
    </location>
</feature>
<evidence type="ECO:0000313" key="9">
    <source>
        <dbReference type="EMBL" id="ARD67412.1"/>
    </source>
</evidence>
<evidence type="ECO:0000256" key="2">
    <source>
        <dbReference type="ARBA" id="ARBA00022448"/>
    </source>
</evidence>
<evidence type="ECO:0000256" key="6">
    <source>
        <dbReference type="ARBA" id="ARBA00023136"/>
    </source>
</evidence>
<dbReference type="Proteomes" id="UP000192391">
    <property type="component" value="Chromosome"/>
</dbReference>
<dbReference type="PROSITE" id="PS50850">
    <property type="entry name" value="MFS"/>
    <property type="match status" value="1"/>
</dbReference>
<dbReference type="RefSeq" id="WP_038351514.1">
    <property type="nucleotide sequence ID" value="NZ_CP019962.1"/>
</dbReference>
<keyword evidence="6 7" id="KW-0472">Membrane</keyword>
<keyword evidence="2" id="KW-0813">Transport</keyword>
<feature type="transmembrane region" description="Helical" evidence="7">
    <location>
        <begin position="253"/>
        <end position="271"/>
    </location>
</feature>
<keyword evidence="4 7" id="KW-0812">Transmembrane</keyword>
<dbReference type="InterPro" id="IPR036259">
    <property type="entry name" value="MFS_trans_sf"/>
</dbReference>
<dbReference type="SUPFAM" id="SSF103473">
    <property type="entry name" value="MFS general substrate transporter"/>
    <property type="match status" value="1"/>
</dbReference>
<dbReference type="PANTHER" id="PTHR23517">
    <property type="entry name" value="RESISTANCE PROTEIN MDTM, PUTATIVE-RELATED-RELATED"/>
    <property type="match status" value="1"/>
</dbReference>
<feature type="transmembrane region" description="Helical" evidence="7">
    <location>
        <begin position="171"/>
        <end position="189"/>
    </location>
</feature>
<evidence type="ECO:0000313" key="10">
    <source>
        <dbReference type="Proteomes" id="UP000192391"/>
    </source>
</evidence>
<dbReference type="InterPro" id="IPR050171">
    <property type="entry name" value="MFS_Transporters"/>
</dbReference>
<feature type="transmembrane region" description="Helical" evidence="7">
    <location>
        <begin position="371"/>
        <end position="391"/>
    </location>
</feature>
<feature type="transmembrane region" description="Helical" evidence="7">
    <location>
        <begin position="283"/>
        <end position="306"/>
    </location>
</feature>
<organism evidence="9 10">
    <name type="scientific">Eubacterium limosum</name>
    <dbReference type="NCBI Taxonomy" id="1736"/>
    <lineage>
        <taxon>Bacteria</taxon>
        <taxon>Bacillati</taxon>
        <taxon>Bacillota</taxon>
        <taxon>Clostridia</taxon>
        <taxon>Eubacteriales</taxon>
        <taxon>Eubacteriaceae</taxon>
        <taxon>Eubacterium</taxon>
    </lineage>
</organism>
<feature type="transmembrane region" description="Helical" evidence="7">
    <location>
        <begin position="210"/>
        <end position="233"/>
    </location>
</feature>
<dbReference type="PANTHER" id="PTHR23517:SF3">
    <property type="entry name" value="INTEGRAL MEMBRANE TRANSPORT PROTEIN"/>
    <property type="match status" value="1"/>
</dbReference>
<feature type="transmembrane region" description="Helical" evidence="7">
    <location>
        <begin position="77"/>
        <end position="96"/>
    </location>
</feature>
<evidence type="ECO:0000256" key="5">
    <source>
        <dbReference type="ARBA" id="ARBA00022989"/>
    </source>
</evidence>
<evidence type="ECO:0000256" key="4">
    <source>
        <dbReference type="ARBA" id="ARBA00022692"/>
    </source>
</evidence>
<accession>A0AAC9QX78</accession>
<dbReference type="InterPro" id="IPR011701">
    <property type="entry name" value="MFS"/>
</dbReference>
<feature type="transmembrane region" description="Helical" evidence="7">
    <location>
        <begin position="12"/>
        <end position="41"/>
    </location>
</feature>
<name>A0AAC9QX78_EUBLI</name>
<comment type="subcellular location">
    <subcellularLocation>
        <location evidence="1">Cell membrane</location>
        <topology evidence="1">Multi-pass membrane protein</topology>
    </subcellularLocation>
</comment>
<feature type="transmembrane region" description="Helical" evidence="7">
    <location>
        <begin position="341"/>
        <end position="359"/>
    </location>
</feature>
<sequence>MSVEMSQSKKTLAVIAIMATAIAVMADLAINPVIGLLYQAYPDSMGYINYFISGPMLIVVIASLLTGVVLKKVNKRTVMIAGGVVFAVGAILGVLVDDFLYMCIMRTLVGIGSGVVNVVAVALIADLYEDETKRAKITGYYNAALSLVGVIFSYAAGILAASGVWQNVFKIYWSAVPMVILLIVFIPSIRPESQAAQQSGGKAEKESLGWRFWWMSFGWFVMNVVLGGTVLYYLSSYIMENGIGGTELAGISASVKSLAGFVLCLGFGFVYSKLKRQTITLCYLVAALSLFILILFPSVATVLVVGTIGGCTYKYAFSYAYAQGFAIVPKSRYDDSVSISTAVYGIGSFASTYYATWLTQIMHTDSFVKTWIISAIILAVLFVAEIFVSAIEKKRFTKTSEA</sequence>
<feature type="domain" description="Major facilitator superfamily (MFS) profile" evidence="8">
    <location>
        <begin position="12"/>
        <end position="393"/>
    </location>
</feature>
<feature type="transmembrane region" description="Helical" evidence="7">
    <location>
        <begin position="140"/>
        <end position="165"/>
    </location>
</feature>
<dbReference type="Pfam" id="PF07690">
    <property type="entry name" value="MFS_1"/>
    <property type="match status" value="1"/>
</dbReference>
<dbReference type="EMBL" id="CP019962">
    <property type="protein sequence ID" value="ARD67412.1"/>
    <property type="molecule type" value="Genomic_DNA"/>
</dbReference>